<keyword evidence="9" id="KW-0833">Ubl conjugation pathway</keyword>
<feature type="region of interest" description="Disordered" evidence="17">
    <location>
        <begin position="1307"/>
        <end position="1328"/>
    </location>
</feature>
<dbReference type="EnsemblMetazoa" id="PPA34917.1">
    <property type="protein sequence ID" value="PPA34917.1"/>
    <property type="gene ID" value="WBGene00273286"/>
</dbReference>
<dbReference type="PANTHER" id="PTHR15627:SF8">
    <property type="entry name" value="TRNA-URIDINE AMINOCARBOXYPROPYLTRANSFERASE 1"/>
    <property type="match status" value="1"/>
</dbReference>
<keyword evidence="10" id="KW-0862">Zinc</keyword>
<dbReference type="EC" id="2.5.1.25" evidence="2"/>
<keyword evidence="18" id="KW-1133">Transmembrane helix</keyword>
<reference evidence="20" key="1">
    <citation type="journal article" date="2008" name="Nat. Genet.">
        <title>The Pristionchus pacificus genome provides a unique perspective on nematode lifestyle and parasitism.</title>
        <authorList>
            <person name="Dieterich C."/>
            <person name="Clifton S.W."/>
            <person name="Schuster L.N."/>
            <person name="Chinwalla A."/>
            <person name="Delehaunty K."/>
            <person name="Dinkelacker I."/>
            <person name="Fulton L."/>
            <person name="Fulton R."/>
            <person name="Godfrey J."/>
            <person name="Minx P."/>
            <person name="Mitreva M."/>
            <person name="Roeseler W."/>
            <person name="Tian H."/>
            <person name="Witte H."/>
            <person name="Yang S.P."/>
            <person name="Wilson R.K."/>
            <person name="Sommer R.J."/>
        </authorList>
    </citation>
    <scope>NUCLEOTIDE SEQUENCE [LARGE SCALE GENOMIC DNA]</scope>
    <source>
        <strain evidence="20">PS312</strain>
    </source>
</reference>
<dbReference type="Gene3D" id="3.30.40.10">
    <property type="entry name" value="Zinc/RING finger domain, C3HC4 (zinc finger)"/>
    <property type="match status" value="1"/>
</dbReference>
<evidence type="ECO:0000256" key="8">
    <source>
        <dbReference type="ARBA" id="ARBA00022771"/>
    </source>
</evidence>
<dbReference type="SUPFAM" id="SSF57850">
    <property type="entry name" value="RING/U-box"/>
    <property type="match status" value="3"/>
</dbReference>
<dbReference type="InterPro" id="IPR002867">
    <property type="entry name" value="IBR_dom"/>
</dbReference>
<keyword evidence="18" id="KW-0812">Transmembrane</keyword>
<keyword evidence="4" id="KW-0949">S-adenosyl-L-methionine</keyword>
<feature type="compositionally biased region" description="Low complexity" evidence="17">
    <location>
        <begin position="824"/>
        <end position="840"/>
    </location>
</feature>
<dbReference type="CDD" id="cd20355">
    <property type="entry name" value="Rcat_RBR_RNF19"/>
    <property type="match status" value="1"/>
</dbReference>
<keyword evidence="3" id="KW-0808">Transferase</keyword>
<feature type="region of interest" description="Disordered" evidence="17">
    <location>
        <begin position="620"/>
        <end position="699"/>
    </location>
</feature>
<feature type="compositionally biased region" description="Low complexity" evidence="17">
    <location>
        <begin position="8"/>
        <end position="17"/>
    </location>
</feature>
<feature type="region of interest" description="Disordered" evidence="17">
    <location>
        <begin position="777"/>
        <end position="844"/>
    </location>
</feature>
<evidence type="ECO:0000256" key="17">
    <source>
        <dbReference type="SAM" id="MobiDB-lite"/>
    </source>
</evidence>
<feature type="compositionally biased region" description="Polar residues" evidence="17">
    <location>
        <begin position="536"/>
        <end position="545"/>
    </location>
</feature>
<feature type="region of interest" description="Disordered" evidence="17">
    <location>
        <begin position="1"/>
        <end position="41"/>
    </location>
</feature>
<dbReference type="GO" id="GO:0008270">
    <property type="term" value="F:zinc ion binding"/>
    <property type="evidence" value="ECO:0007669"/>
    <property type="project" value="UniProtKB-KW"/>
</dbReference>
<accession>A0A8R1YQU6</accession>
<evidence type="ECO:0000256" key="15">
    <source>
        <dbReference type="ARBA" id="ARBA00042508"/>
    </source>
</evidence>
<dbReference type="Pfam" id="PF01485">
    <property type="entry name" value="IBR"/>
    <property type="match status" value="2"/>
</dbReference>
<evidence type="ECO:0000313" key="19">
    <source>
        <dbReference type="EnsemblMetazoa" id="PPA34917.1"/>
    </source>
</evidence>
<comment type="catalytic activity">
    <reaction evidence="16">
        <text>a uridine in tRNA + S-adenosyl-L-methionine = a 3-[(3S)-3-amino-3-carboxypropyl]uridine in tRNA + S-methyl-5'-thioadenosine + H(+)</text>
        <dbReference type="Rhea" id="RHEA:62432"/>
        <dbReference type="Rhea" id="RHEA-COMP:13339"/>
        <dbReference type="Rhea" id="RHEA-COMP:16092"/>
        <dbReference type="ChEBI" id="CHEBI:15378"/>
        <dbReference type="ChEBI" id="CHEBI:17509"/>
        <dbReference type="ChEBI" id="CHEBI:59789"/>
        <dbReference type="ChEBI" id="CHEBI:65315"/>
        <dbReference type="ChEBI" id="CHEBI:82930"/>
        <dbReference type="EC" id="2.5.1.25"/>
    </reaction>
</comment>
<feature type="compositionally biased region" description="Basic and acidic residues" evidence="17">
    <location>
        <begin position="785"/>
        <end position="797"/>
    </location>
</feature>
<feature type="compositionally biased region" description="Basic residues" evidence="17">
    <location>
        <begin position="1319"/>
        <end position="1328"/>
    </location>
</feature>
<feature type="compositionally biased region" description="Polar residues" evidence="17">
    <location>
        <begin position="688"/>
        <end position="699"/>
    </location>
</feature>
<feature type="compositionally biased region" description="Low complexity" evidence="17">
    <location>
        <begin position="649"/>
        <end position="661"/>
    </location>
</feature>
<evidence type="ECO:0000256" key="9">
    <source>
        <dbReference type="ARBA" id="ARBA00022786"/>
    </source>
</evidence>
<evidence type="ECO:0000256" key="13">
    <source>
        <dbReference type="ARBA" id="ARBA00038290"/>
    </source>
</evidence>
<dbReference type="GO" id="GO:0031624">
    <property type="term" value="F:ubiquitin conjugating enzyme binding"/>
    <property type="evidence" value="ECO:0000318"/>
    <property type="project" value="GO_Central"/>
</dbReference>
<dbReference type="Proteomes" id="UP000005239">
    <property type="component" value="Unassembled WGS sequence"/>
</dbReference>
<accession>A0A2A6C6M6</accession>
<dbReference type="Gene3D" id="1.20.120.1750">
    <property type="match status" value="1"/>
</dbReference>
<proteinExistence type="inferred from homology"/>
<keyword evidence="7" id="KW-0677">Repeat</keyword>
<reference evidence="19" key="2">
    <citation type="submission" date="2022-06" db="UniProtKB">
        <authorList>
            <consortium name="EnsemblMetazoa"/>
        </authorList>
    </citation>
    <scope>IDENTIFICATION</scope>
    <source>
        <strain evidence="19">PS312</strain>
    </source>
</reference>
<dbReference type="GO" id="GO:0006450">
    <property type="term" value="P:regulation of translational fidelity"/>
    <property type="evidence" value="ECO:0007669"/>
    <property type="project" value="InterPro"/>
</dbReference>
<dbReference type="GO" id="GO:0016432">
    <property type="term" value="F:tRNA-uridine aminocarboxypropyltransferase activity"/>
    <property type="evidence" value="ECO:0007669"/>
    <property type="project" value="UniProtKB-EC"/>
</dbReference>
<evidence type="ECO:0000256" key="10">
    <source>
        <dbReference type="ARBA" id="ARBA00022833"/>
    </source>
</evidence>
<comment type="subcellular location">
    <subcellularLocation>
        <location evidence="1">Nucleus</location>
    </subcellularLocation>
</comment>
<dbReference type="SMART" id="SM01144">
    <property type="entry name" value="DTW"/>
    <property type="match status" value="1"/>
</dbReference>
<dbReference type="SMART" id="SM00647">
    <property type="entry name" value="IBR"/>
    <property type="match status" value="2"/>
</dbReference>
<evidence type="ECO:0000256" key="3">
    <source>
        <dbReference type="ARBA" id="ARBA00022679"/>
    </source>
</evidence>
<evidence type="ECO:0000256" key="6">
    <source>
        <dbReference type="ARBA" id="ARBA00022723"/>
    </source>
</evidence>
<dbReference type="GO" id="GO:0061630">
    <property type="term" value="F:ubiquitin protein ligase activity"/>
    <property type="evidence" value="ECO:0000318"/>
    <property type="project" value="GO_Central"/>
</dbReference>
<name>A0A2A6C6M6_PRIPA</name>
<comment type="function">
    <text evidence="12">Catalyzes the formation of 3-(3-amino-3-carboxypropyl)uridine (acp3U) at position 20 in the D-loop of several cytoplasmic tRNAs (acp3U(20)).</text>
</comment>
<dbReference type="GO" id="GO:0008033">
    <property type="term" value="P:tRNA processing"/>
    <property type="evidence" value="ECO:0007669"/>
    <property type="project" value="UniProtKB-KW"/>
</dbReference>
<dbReference type="Pfam" id="PF03942">
    <property type="entry name" value="DTW"/>
    <property type="match status" value="1"/>
</dbReference>
<keyword evidence="6" id="KW-0479">Metal-binding</keyword>
<gene>
    <name evidence="19" type="primary">WBGene00273286</name>
</gene>
<evidence type="ECO:0000256" key="18">
    <source>
        <dbReference type="SAM" id="Phobius"/>
    </source>
</evidence>
<keyword evidence="5" id="KW-0819">tRNA processing</keyword>
<evidence type="ECO:0000313" key="20">
    <source>
        <dbReference type="Proteomes" id="UP000005239"/>
    </source>
</evidence>
<keyword evidence="8" id="KW-0863">Zinc-finger</keyword>
<evidence type="ECO:0000256" key="14">
    <source>
        <dbReference type="ARBA" id="ARBA00039242"/>
    </source>
</evidence>
<sequence length="1328" mass="141611">MLMFSRNGSAGSSIASAEETGRLLGVNQEEEEEEEEDEMRIEDDMADTDRECPLCFNRVSKWAFPQMLGCPDHASCIHCLIRYVELEVMENRVEVSCPECPAKLHPTDVRAVLRSSAGGEAALAKYEEFSVRKCLLTEPDTRWCPAPDCGYAVIAAGCAACPQLRCSRPACGTLFCYHCKDIWHDSMTCEEARRTRGIFAVSAATSGESRRGILRGYGRRSSIALRRGSSRMSSEAMVLKPGDVKSCPRCRALIVKMDDGSCNHMVCAMCSTEFCWLCLKEISDLHYLSPTGCTFWGKKPWTRKKKLAWQLGTLIGAPLGIALIAGLSVPGIIFGVPVLVGRKVHTRFMHHTKVRRRLITAACVAGSLVVSPVLAVMAVGVGVPIMLAYVYGVVPLSLCRNGGCGWSSQLIGDEPSEDELWTAAGSEAEVVGGPEGAGPSGLTGLAASSSGDVASAISLAMGGGGGGGCGGSASLASAGGAYATERRAASAADAASLAPATSLHSGFSVWTARGKSCGDSETCSTGAAKRVRRPSSESGGVTSLNYEEASTKGLAGSQYHYDDKSVHTLGSQAPELLSCCDDVASTKALAGSVHDTKSLSGSAVVHDVCDEPSTSGGGACYGSHHHHHHAHHNPHRRSVSSTRQCKSHSLSGCGSRASGAAGDHRDGGREGSTLSEDDDEIVHDCTGATPTGLSHSSSSPFTLVTPAMTPHLSVFAMHAAVAAAAATGSSSSSAAAGPSISHAAAAAAASSSTSSSNPDPFGIRTLLDNMKQMVAADEADCEPDDVYRPEPLARSRDSGASSMSPAGRDLESGVRPPPPARQVSASSTRGSGSGGADADTPTPARRTVRWLPSFLTKKSKQMSRVTVESLTGLTPVDSLPSPEELGKKCCAKCKRNRMYFCYDCRVSMEGVPTPTVTLPCRLDVVKHRKEKNSKSTAIHAKIVAPSQTRVFDAPDADDLEDYGSGEGEDGWTVLVFPSEHATSIEEFTATKGKIARFVVIDCTWFQVGVMTRLPQLKKLPCVSLRSYATAFWRPQHNHDDSHLATIEAIYYAMREYQELGLKQPYNGEFDDLLFWFFVTMGKASVDALKEEKRKRQLETAEKGEGEKKERSEITFPSCATVYYDLHYLVLRGLLLPIFVRMYAPIGVSAMGGETRAGNEVDNLLNASNVSHCQVPLPGDPVIVPPTPVDSKIPLDDARVPALSHELMARLEELSLVRFSDEQAVANLRASVAKATALMDVDVEGVSPMHTVHEWQTCPLADDAPEETIGVDRLLSTVPLHRDGYIIAPLGNVPLEKSDRKLDLEQVRAIGESGKGKAPALKRGRRTTQ</sequence>
<evidence type="ECO:0000256" key="2">
    <source>
        <dbReference type="ARBA" id="ARBA00012386"/>
    </source>
</evidence>
<dbReference type="PANTHER" id="PTHR15627">
    <property type="entry name" value="NATURAL KILLER CELL-SPECIFIC ANTIGEN KLIP1"/>
    <property type="match status" value="1"/>
</dbReference>
<dbReference type="InterPro" id="IPR005636">
    <property type="entry name" value="DTW"/>
</dbReference>
<keyword evidence="18" id="KW-0472">Membrane</keyword>
<keyword evidence="20" id="KW-1185">Reference proteome</keyword>
<feature type="transmembrane region" description="Helical" evidence="18">
    <location>
        <begin position="307"/>
        <end position="340"/>
    </location>
</feature>
<dbReference type="InterPro" id="IPR051521">
    <property type="entry name" value="tRNA_Mod/Golgi_Maint"/>
</dbReference>
<dbReference type="SUPFAM" id="SSF141000">
    <property type="entry name" value="Glu-tRNAGln amidotransferase C subunit"/>
    <property type="match status" value="1"/>
</dbReference>
<dbReference type="GO" id="GO:0000151">
    <property type="term" value="C:ubiquitin ligase complex"/>
    <property type="evidence" value="ECO:0000318"/>
    <property type="project" value="GO_Central"/>
</dbReference>
<feature type="compositionally biased region" description="Polar residues" evidence="17">
    <location>
        <begin position="639"/>
        <end position="648"/>
    </location>
</feature>
<protein>
    <recommendedName>
        <fullName evidence="14">tRNA-uridine aminocarboxypropyltransferase 1</fullName>
        <ecNumber evidence="2">2.5.1.25</ecNumber>
    </recommendedName>
    <alternativeName>
        <fullName evidence="15">DTW domain-containing protein 1</fullName>
    </alternativeName>
</protein>
<feature type="transmembrane region" description="Helical" evidence="18">
    <location>
        <begin position="361"/>
        <end position="391"/>
    </location>
</feature>
<evidence type="ECO:0000256" key="16">
    <source>
        <dbReference type="ARBA" id="ARBA00048718"/>
    </source>
</evidence>
<evidence type="ECO:0000256" key="1">
    <source>
        <dbReference type="ARBA" id="ARBA00004123"/>
    </source>
</evidence>
<evidence type="ECO:0000256" key="11">
    <source>
        <dbReference type="ARBA" id="ARBA00023242"/>
    </source>
</evidence>
<dbReference type="CDD" id="cd20338">
    <property type="entry name" value="BRcat_RBR_RNF19"/>
    <property type="match status" value="1"/>
</dbReference>
<evidence type="ECO:0000256" key="5">
    <source>
        <dbReference type="ARBA" id="ARBA00022694"/>
    </source>
</evidence>
<feature type="compositionally biased region" description="Acidic residues" evidence="17">
    <location>
        <begin position="28"/>
        <end position="41"/>
    </location>
</feature>
<evidence type="ECO:0000256" key="4">
    <source>
        <dbReference type="ARBA" id="ARBA00022691"/>
    </source>
</evidence>
<dbReference type="GO" id="GO:0006511">
    <property type="term" value="P:ubiquitin-dependent protein catabolic process"/>
    <property type="evidence" value="ECO:0000318"/>
    <property type="project" value="GO_Central"/>
</dbReference>
<dbReference type="InterPro" id="IPR036113">
    <property type="entry name" value="Asp/Glu-ADT_sf_sub_c"/>
</dbReference>
<comment type="similarity">
    <text evidence="13">Belongs to the TDD superfamily. DTWD1 family.</text>
</comment>
<evidence type="ECO:0000256" key="12">
    <source>
        <dbReference type="ARBA" id="ARBA00037050"/>
    </source>
</evidence>
<dbReference type="GO" id="GO:0005634">
    <property type="term" value="C:nucleus"/>
    <property type="evidence" value="ECO:0007669"/>
    <property type="project" value="UniProtKB-SubCell"/>
</dbReference>
<organism evidence="19 20">
    <name type="scientific">Pristionchus pacificus</name>
    <name type="common">Parasitic nematode worm</name>
    <dbReference type="NCBI Taxonomy" id="54126"/>
    <lineage>
        <taxon>Eukaryota</taxon>
        <taxon>Metazoa</taxon>
        <taxon>Ecdysozoa</taxon>
        <taxon>Nematoda</taxon>
        <taxon>Chromadorea</taxon>
        <taxon>Rhabditida</taxon>
        <taxon>Rhabditina</taxon>
        <taxon>Diplogasteromorpha</taxon>
        <taxon>Diplogasteroidea</taxon>
        <taxon>Neodiplogasteridae</taxon>
        <taxon>Pristionchus</taxon>
    </lineage>
</organism>
<dbReference type="GO" id="GO:0005737">
    <property type="term" value="C:cytoplasm"/>
    <property type="evidence" value="ECO:0000318"/>
    <property type="project" value="GO_Central"/>
</dbReference>
<keyword evidence="11" id="KW-0539">Nucleus</keyword>
<feature type="compositionally biased region" description="Basic residues" evidence="17">
    <location>
        <begin position="623"/>
        <end position="638"/>
    </location>
</feature>
<dbReference type="InterPro" id="IPR044066">
    <property type="entry name" value="TRIAD_supradom"/>
</dbReference>
<dbReference type="PROSITE" id="PS51873">
    <property type="entry name" value="TRIAD"/>
    <property type="match status" value="1"/>
</dbReference>
<evidence type="ECO:0000256" key="7">
    <source>
        <dbReference type="ARBA" id="ARBA00022737"/>
    </source>
</evidence>
<dbReference type="FunFam" id="1.20.120.1750:FF:000001">
    <property type="entry name" value="RBR-type E3 ubiquitin transferase"/>
    <property type="match status" value="1"/>
</dbReference>
<dbReference type="InterPro" id="IPR013083">
    <property type="entry name" value="Znf_RING/FYVE/PHD"/>
</dbReference>
<feature type="region of interest" description="Disordered" evidence="17">
    <location>
        <begin position="514"/>
        <end position="546"/>
    </location>
</feature>